<keyword evidence="2" id="KW-0574">Periplasm</keyword>
<name>A0A6M7UQR6_9HYPH</name>
<dbReference type="GO" id="GO:0030976">
    <property type="term" value="F:thiamine pyrophosphate binding"/>
    <property type="evidence" value="ECO:0007669"/>
    <property type="project" value="TreeGrafter"/>
</dbReference>
<accession>A0A6M7UQR6</accession>
<dbReference type="RefSeq" id="WP_081288648.1">
    <property type="nucleotide sequence ID" value="NZ_CP033361.1"/>
</dbReference>
<protein>
    <submittedName>
        <fullName evidence="3">Extracellular solute-binding protein</fullName>
    </submittedName>
</protein>
<keyword evidence="4" id="KW-1185">Reference proteome</keyword>
<sequence length="377" mass="41757">MKMQKNYAECVPKWGTVMFKATRREFLKTAASTAAVGTGMWLAGPGRGQAAETITATEWGGVYVDSVKAVASKQSSVDINWQLYTGGGATILPIIKARWPKPGIDLVAGWTGMWKTIADEGWAEPITLEKVPNLADIPQKLLYKDKAGNIINIPRKTSSTIWYYREDTTPFQLANLDDLLDPRLKGKICFPVPTLGGNLQMVSMALHKGGDERNMEPAWDFIKKLASSGNIGRVANSDIDIQNSITSGETSVTIQASSAVVAMSSDFKIRYLTKMERQTGFLTFIFDEGWCVLKGGNTDAAFKFANFAINPENDEELNRISGGVPANVKSKVSDIMKPFALNNEETDRYAYLPDWSYLSEQSNAWMQRWEQEIVPLL</sequence>
<dbReference type="PANTHER" id="PTHR30006">
    <property type="entry name" value="THIAMINE-BINDING PERIPLASMIC PROTEIN-RELATED"/>
    <property type="match status" value="1"/>
</dbReference>
<evidence type="ECO:0000256" key="2">
    <source>
        <dbReference type="ARBA" id="ARBA00022764"/>
    </source>
</evidence>
<proteinExistence type="predicted"/>
<organism evidence="3 4">
    <name type="scientific">Mesorhizobium erdmanii</name>
    <dbReference type="NCBI Taxonomy" id="1777866"/>
    <lineage>
        <taxon>Bacteria</taxon>
        <taxon>Pseudomonadati</taxon>
        <taxon>Pseudomonadota</taxon>
        <taxon>Alphaproteobacteria</taxon>
        <taxon>Hyphomicrobiales</taxon>
        <taxon>Phyllobacteriaceae</taxon>
        <taxon>Mesorhizobium</taxon>
    </lineage>
</organism>
<reference evidence="3 4" key="1">
    <citation type="submission" date="2018-10" db="EMBL/GenBank/DDBJ databases">
        <authorList>
            <person name="Perry B.J."/>
            <person name="Sullivan J.T."/>
            <person name="Murphy R.J.T."/>
            <person name="Ramsay J.P."/>
            <person name="Ronson C.W."/>
        </authorList>
    </citation>
    <scope>NUCLEOTIDE SEQUENCE [LARGE SCALE GENOMIC DNA]</scope>
    <source>
        <strain evidence="3 4">NZP2014</strain>
    </source>
</reference>
<dbReference type="GO" id="GO:0015888">
    <property type="term" value="P:thiamine transport"/>
    <property type="evidence" value="ECO:0007669"/>
    <property type="project" value="TreeGrafter"/>
</dbReference>
<evidence type="ECO:0000313" key="4">
    <source>
        <dbReference type="Proteomes" id="UP000503339"/>
    </source>
</evidence>
<dbReference type="InterPro" id="IPR006059">
    <property type="entry name" value="SBP"/>
</dbReference>
<evidence type="ECO:0000313" key="3">
    <source>
        <dbReference type="EMBL" id="QKC79242.1"/>
    </source>
</evidence>
<dbReference type="SUPFAM" id="SSF53850">
    <property type="entry name" value="Periplasmic binding protein-like II"/>
    <property type="match status" value="1"/>
</dbReference>
<dbReference type="GO" id="GO:0030288">
    <property type="term" value="C:outer membrane-bounded periplasmic space"/>
    <property type="evidence" value="ECO:0007669"/>
    <property type="project" value="TreeGrafter"/>
</dbReference>
<dbReference type="InterPro" id="IPR006311">
    <property type="entry name" value="TAT_signal"/>
</dbReference>
<dbReference type="PANTHER" id="PTHR30006:SF2">
    <property type="entry name" value="ABC TRANSPORTER SUBSTRATE-BINDING PROTEIN"/>
    <property type="match status" value="1"/>
</dbReference>
<dbReference type="Pfam" id="PF13416">
    <property type="entry name" value="SBP_bac_8"/>
    <property type="match status" value="1"/>
</dbReference>
<keyword evidence="1" id="KW-0732">Signal</keyword>
<dbReference type="Gene3D" id="3.40.190.10">
    <property type="entry name" value="Periplasmic binding protein-like II"/>
    <property type="match status" value="2"/>
</dbReference>
<dbReference type="PROSITE" id="PS51318">
    <property type="entry name" value="TAT"/>
    <property type="match status" value="1"/>
</dbReference>
<dbReference type="KEGG" id="merd:EB233_30395"/>
<evidence type="ECO:0000256" key="1">
    <source>
        <dbReference type="ARBA" id="ARBA00022729"/>
    </source>
</evidence>
<dbReference type="GO" id="GO:0030975">
    <property type="term" value="F:thiamine binding"/>
    <property type="evidence" value="ECO:0007669"/>
    <property type="project" value="TreeGrafter"/>
</dbReference>
<gene>
    <name evidence="3" type="ORF">EB233_30395</name>
</gene>
<dbReference type="AlphaFoldDB" id="A0A6M7UQR6"/>
<dbReference type="EMBL" id="CP033361">
    <property type="protein sequence ID" value="QKC79242.1"/>
    <property type="molecule type" value="Genomic_DNA"/>
</dbReference>
<dbReference type="Proteomes" id="UP000503339">
    <property type="component" value="Chromosome"/>
</dbReference>